<evidence type="ECO:0000313" key="1">
    <source>
        <dbReference type="EMBL" id="SNQ28807.1"/>
    </source>
</evidence>
<proteinExistence type="predicted"/>
<organism evidence="1 2">
    <name type="scientific">Acinetobacter apis</name>
    <dbReference type="NCBI Taxonomy" id="1229165"/>
    <lineage>
        <taxon>Bacteria</taxon>
        <taxon>Pseudomonadati</taxon>
        <taxon>Pseudomonadota</taxon>
        <taxon>Gammaproteobacteria</taxon>
        <taxon>Moraxellales</taxon>
        <taxon>Moraxellaceae</taxon>
        <taxon>Acinetobacter</taxon>
    </lineage>
</organism>
<dbReference type="RefSeq" id="WP_228149588.1">
    <property type="nucleotide sequence ID" value="NZ_FZLN01000001.1"/>
</dbReference>
<dbReference type="Proteomes" id="UP000243463">
    <property type="component" value="Unassembled WGS sequence"/>
</dbReference>
<keyword evidence="2" id="KW-1185">Reference proteome</keyword>
<protein>
    <submittedName>
        <fullName evidence="1">Uncharacterized protein</fullName>
    </submittedName>
</protein>
<gene>
    <name evidence="1" type="ORF">SAMN05444584_0734</name>
</gene>
<dbReference type="AlphaFoldDB" id="A0A217EEQ0"/>
<name>A0A217EEQ0_9GAMM</name>
<sequence>MILLVMLVGMVTESFVIVVKIPESKCPRVRGRDKLITDGMASVYLSINSTAEIALQGISGFGVSGGKNALVVTEKSFAMQKEKIENYLNNRFGSEWTLDLVSVKPN</sequence>
<accession>A0A217EEQ0</accession>
<evidence type="ECO:0000313" key="2">
    <source>
        <dbReference type="Proteomes" id="UP000243463"/>
    </source>
</evidence>
<dbReference type="EMBL" id="FZLN01000001">
    <property type="protein sequence ID" value="SNQ28807.1"/>
    <property type="molecule type" value="Genomic_DNA"/>
</dbReference>
<reference evidence="2" key="1">
    <citation type="submission" date="2017-06" db="EMBL/GenBank/DDBJ databases">
        <authorList>
            <person name="Varghese N."/>
            <person name="Submissions S."/>
        </authorList>
    </citation>
    <scope>NUCLEOTIDE SEQUENCE [LARGE SCALE GENOMIC DNA]</scope>
    <source>
        <strain evidence="2">ANC 5114</strain>
    </source>
</reference>